<comment type="cofactor">
    <cofactor evidence="1">
        <name>Mn(2+)</name>
        <dbReference type="ChEBI" id="CHEBI:29035"/>
    </cofactor>
</comment>
<evidence type="ECO:0000256" key="9">
    <source>
        <dbReference type="ARBA" id="ARBA00023211"/>
    </source>
</evidence>
<dbReference type="PROSITE" id="PS51746">
    <property type="entry name" value="PPM_2"/>
    <property type="match status" value="1"/>
</dbReference>
<keyword evidence="16" id="KW-1185">Reference proteome</keyword>
<evidence type="ECO:0000256" key="10">
    <source>
        <dbReference type="ARBA" id="ARBA00047761"/>
    </source>
</evidence>
<gene>
    <name evidence="15" type="ORF">EJB05_39034</name>
</gene>
<dbReference type="InterPro" id="IPR000222">
    <property type="entry name" value="PP2C_BS"/>
</dbReference>
<keyword evidence="9" id="KW-0464">Manganese</keyword>
<feature type="non-terminal residue" evidence="15">
    <location>
        <position position="1"/>
    </location>
</feature>
<dbReference type="SMART" id="SM00332">
    <property type="entry name" value="PP2Cc"/>
    <property type="match status" value="1"/>
</dbReference>
<evidence type="ECO:0000256" key="11">
    <source>
        <dbReference type="ARBA" id="ARBA00048336"/>
    </source>
</evidence>
<organism evidence="15 16">
    <name type="scientific">Eragrostis curvula</name>
    <name type="common">weeping love grass</name>
    <dbReference type="NCBI Taxonomy" id="38414"/>
    <lineage>
        <taxon>Eukaryota</taxon>
        <taxon>Viridiplantae</taxon>
        <taxon>Streptophyta</taxon>
        <taxon>Embryophyta</taxon>
        <taxon>Tracheophyta</taxon>
        <taxon>Spermatophyta</taxon>
        <taxon>Magnoliopsida</taxon>
        <taxon>Liliopsida</taxon>
        <taxon>Poales</taxon>
        <taxon>Poaceae</taxon>
        <taxon>PACMAD clade</taxon>
        <taxon>Chloridoideae</taxon>
        <taxon>Eragrostideae</taxon>
        <taxon>Eragrostidinae</taxon>
        <taxon>Eragrostis</taxon>
    </lineage>
</organism>
<sequence>MVSSLSFSSLFINRFFVMQVTHEDLDAASATSFFAVYDGHGGPAVARYCANHLHTELRTNEEFHNNLGTAVQTTFLRMDEMLRNREAGRELSQYGGGNGQWERYKWKSCFKDIIPCVAMDLSTDHKPHLQAETQRIENAGHEVTRFPQRGGISRVDNGIAISRSTGDVRYKDNANLPPQQQALTAFPDVRTEVITDDTGFLFMACDGIWDCMSSQDVVNFVRVHPSEVFQPVAICEALLDHCLKLPGGKDNMAALLVRFKRPVQPLIQASAAKSGTGTGQSSSRTGGGGSGSNRLSKSSEL</sequence>
<name>A0A5J9TVT0_9POAL</name>
<accession>A0A5J9TVT0</accession>
<comment type="catalytic activity">
    <reaction evidence="10">
        <text>O-phospho-L-seryl-[protein] + H2O = L-seryl-[protein] + phosphate</text>
        <dbReference type="Rhea" id="RHEA:20629"/>
        <dbReference type="Rhea" id="RHEA-COMP:9863"/>
        <dbReference type="Rhea" id="RHEA-COMP:11604"/>
        <dbReference type="ChEBI" id="CHEBI:15377"/>
        <dbReference type="ChEBI" id="CHEBI:29999"/>
        <dbReference type="ChEBI" id="CHEBI:43474"/>
        <dbReference type="ChEBI" id="CHEBI:83421"/>
        <dbReference type="EC" id="3.1.3.16"/>
    </reaction>
</comment>
<feature type="domain" description="PPM-type phosphatase" evidence="14">
    <location>
        <begin position="4"/>
        <end position="259"/>
    </location>
</feature>
<keyword evidence="8 12" id="KW-0904">Protein phosphatase</keyword>
<evidence type="ECO:0000259" key="14">
    <source>
        <dbReference type="PROSITE" id="PS51746"/>
    </source>
</evidence>
<keyword evidence="5" id="KW-0479">Metal-binding</keyword>
<dbReference type="EMBL" id="RWGY01000031">
    <property type="protein sequence ID" value="TVU15510.1"/>
    <property type="molecule type" value="Genomic_DNA"/>
</dbReference>
<dbReference type="OrthoDB" id="614159at2759"/>
<dbReference type="Proteomes" id="UP000324897">
    <property type="component" value="Unassembled WGS sequence"/>
</dbReference>
<dbReference type="EC" id="3.1.3.16" evidence="4"/>
<evidence type="ECO:0000256" key="8">
    <source>
        <dbReference type="ARBA" id="ARBA00022912"/>
    </source>
</evidence>
<dbReference type="CDD" id="cd00143">
    <property type="entry name" value="PP2Cc"/>
    <property type="match status" value="1"/>
</dbReference>
<evidence type="ECO:0000256" key="4">
    <source>
        <dbReference type="ARBA" id="ARBA00013081"/>
    </source>
</evidence>
<evidence type="ECO:0000256" key="6">
    <source>
        <dbReference type="ARBA" id="ARBA00022801"/>
    </source>
</evidence>
<dbReference type="PANTHER" id="PTHR13832">
    <property type="entry name" value="PROTEIN PHOSPHATASE 2C"/>
    <property type="match status" value="1"/>
</dbReference>
<dbReference type="PROSITE" id="PS01032">
    <property type="entry name" value="PPM_1"/>
    <property type="match status" value="1"/>
</dbReference>
<evidence type="ECO:0000256" key="13">
    <source>
        <dbReference type="SAM" id="MobiDB-lite"/>
    </source>
</evidence>
<evidence type="ECO:0000256" key="12">
    <source>
        <dbReference type="RuleBase" id="RU003465"/>
    </source>
</evidence>
<dbReference type="GO" id="GO:0004722">
    <property type="term" value="F:protein serine/threonine phosphatase activity"/>
    <property type="evidence" value="ECO:0007669"/>
    <property type="project" value="UniProtKB-EC"/>
</dbReference>
<proteinExistence type="inferred from homology"/>
<reference evidence="15 16" key="1">
    <citation type="journal article" date="2019" name="Sci. Rep.">
        <title>A high-quality genome of Eragrostis curvula grass provides insights into Poaceae evolution and supports new strategies to enhance forage quality.</title>
        <authorList>
            <person name="Carballo J."/>
            <person name="Santos B.A.C.M."/>
            <person name="Zappacosta D."/>
            <person name="Garbus I."/>
            <person name="Selva J.P."/>
            <person name="Gallo C.A."/>
            <person name="Diaz A."/>
            <person name="Albertini E."/>
            <person name="Caccamo M."/>
            <person name="Echenique V."/>
        </authorList>
    </citation>
    <scope>NUCLEOTIDE SEQUENCE [LARGE SCALE GENOMIC DNA]</scope>
    <source>
        <strain evidence="16">cv. Victoria</strain>
        <tissue evidence="15">Leaf</tissue>
    </source>
</reference>
<feature type="compositionally biased region" description="Low complexity" evidence="13">
    <location>
        <begin position="292"/>
        <end position="301"/>
    </location>
</feature>
<dbReference type="AlphaFoldDB" id="A0A5J9TVT0"/>
<evidence type="ECO:0000256" key="2">
    <source>
        <dbReference type="ARBA" id="ARBA00001946"/>
    </source>
</evidence>
<comment type="similarity">
    <text evidence="3 12">Belongs to the PP2C family.</text>
</comment>
<evidence type="ECO:0000256" key="1">
    <source>
        <dbReference type="ARBA" id="ARBA00001936"/>
    </source>
</evidence>
<feature type="region of interest" description="Disordered" evidence="13">
    <location>
        <begin position="270"/>
        <end position="301"/>
    </location>
</feature>
<dbReference type="PANTHER" id="PTHR13832:SF760">
    <property type="entry name" value="PROTEIN PHOSPHATASE 2C 42-RELATED"/>
    <property type="match status" value="1"/>
</dbReference>
<comment type="cofactor">
    <cofactor evidence="2">
        <name>Mg(2+)</name>
        <dbReference type="ChEBI" id="CHEBI:18420"/>
    </cofactor>
</comment>
<evidence type="ECO:0000256" key="7">
    <source>
        <dbReference type="ARBA" id="ARBA00022842"/>
    </source>
</evidence>
<dbReference type="SUPFAM" id="SSF81606">
    <property type="entry name" value="PP2C-like"/>
    <property type="match status" value="1"/>
</dbReference>
<keyword evidence="6 12" id="KW-0378">Hydrolase</keyword>
<evidence type="ECO:0000256" key="5">
    <source>
        <dbReference type="ARBA" id="ARBA00022723"/>
    </source>
</evidence>
<protein>
    <recommendedName>
        <fullName evidence="4">protein-serine/threonine phosphatase</fullName>
        <ecNumber evidence="4">3.1.3.16</ecNumber>
    </recommendedName>
</protein>
<dbReference type="GO" id="GO:0046872">
    <property type="term" value="F:metal ion binding"/>
    <property type="evidence" value="ECO:0007669"/>
    <property type="project" value="UniProtKB-KW"/>
</dbReference>
<keyword evidence="7" id="KW-0460">Magnesium</keyword>
<dbReference type="Gene3D" id="3.60.40.10">
    <property type="entry name" value="PPM-type phosphatase domain"/>
    <property type="match status" value="2"/>
</dbReference>
<comment type="caution">
    <text evidence="15">The sequence shown here is derived from an EMBL/GenBank/DDBJ whole genome shotgun (WGS) entry which is preliminary data.</text>
</comment>
<dbReference type="Gramene" id="TVU15510">
    <property type="protein sequence ID" value="TVU15510"/>
    <property type="gene ID" value="EJB05_39034"/>
</dbReference>
<feature type="compositionally biased region" description="Low complexity" evidence="13">
    <location>
        <begin position="270"/>
        <end position="284"/>
    </location>
</feature>
<dbReference type="InterPro" id="IPR015655">
    <property type="entry name" value="PP2C"/>
</dbReference>
<evidence type="ECO:0000313" key="16">
    <source>
        <dbReference type="Proteomes" id="UP000324897"/>
    </source>
</evidence>
<dbReference type="InterPro" id="IPR001932">
    <property type="entry name" value="PPM-type_phosphatase-like_dom"/>
</dbReference>
<evidence type="ECO:0000313" key="15">
    <source>
        <dbReference type="EMBL" id="TVU15510.1"/>
    </source>
</evidence>
<dbReference type="Pfam" id="PF00481">
    <property type="entry name" value="PP2C"/>
    <property type="match status" value="2"/>
</dbReference>
<evidence type="ECO:0000256" key="3">
    <source>
        <dbReference type="ARBA" id="ARBA00006702"/>
    </source>
</evidence>
<comment type="catalytic activity">
    <reaction evidence="11">
        <text>O-phospho-L-threonyl-[protein] + H2O = L-threonyl-[protein] + phosphate</text>
        <dbReference type="Rhea" id="RHEA:47004"/>
        <dbReference type="Rhea" id="RHEA-COMP:11060"/>
        <dbReference type="Rhea" id="RHEA-COMP:11605"/>
        <dbReference type="ChEBI" id="CHEBI:15377"/>
        <dbReference type="ChEBI" id="CHEBI:30013"/>
        <dbReference type="ChEBI" id="CHEBI:43474"/>
        <dbReference type="ChEBI" id="CHEBI:61977"/>
        <dbReference type="EC" id="3.1.3.16"/>
    </reaction>
</comment>
<dbReference type="InterPro" id="IPR036457">
    <property type="entry name" value="PPM-type-like_dom_sf"/>
</dbReference>